<gene>
    <name evidence="3" type="ORF">GGR95_003735</name>
</gene>
<keyword evidence="2" id="KW-0812">Transmembrane</keyword>
<sequence>MPDNPHKSEAQDQAQPQVEISAPVVVKPPLKTSDRPDQYTKQDSELGFIPNGAPHQVFRFCRWGLEYGTDDKGHAASIILSVALVFLLLTLFLCGVFVDRAWITDALKILGTAFTFTAGVAIGKGSEASKKNEP</sequence>
<dbReference type="Proteomes" id="UP000530268">
    <property type="component" value="Unassembled WGS sequence"/>
</dbReference>
<name>A0A7W6E8C1_9RHOB</name>
<comment type="caution">
    <text evidence="3">The sequence shown here is derived from an EMBL/GenBank/DDBJ whole genome shotgun (WGS) entry which is preliminary data.</text>
</comment>
<dbReference type="AlphaFoldDB" id="A0A7W6E8C1"/>
<dbReference type="EMBL" id="JACIEI010000026">
    <property type="protein sequence ID" value="MBB3996069.1"/>
    <property type="molecule type" value="Genomic_DNA"/>
</dbReference>
<feature type="compositionally biased region" description="Basic and acidic residues" evidence="1">
    <location>
        <begin position="1"/>
        <end position="10"/>
    </location>
</feature>
<evidence type="ECO:0000256" key="2">
    <source>
        <dbReference type="SAM" id="Phobius"/>
    </source>
</evidence>
<evidence type="ECO:0000313" key="4">
    <source>
        <dbReference type="Proteomes" id="UP000530268"/>
    </source>
</evidence>
<organism evidence="3 4">
    <name type="scientific">Sulfitobacter undariae</name>
    <dbReference type="NCBI Taxonomy" id="1563671"/>
    <lineage>
        <taxon>Bacteria</taxon>
        <taxon>Pseudomonadati</taxon>
        <taxon>Pseudomonadota</taxon>
        <taxon>Alphaproteobacteria</taxon>
        <taxon>Rhodobacterales</taxon>
        <taxon>Roseobacteraceae</taxon>
        <taxon>Sulfitobacter</taxon>
    </lineage>
</organism>
<accession>A0A7W6E8C1</accession>
<evidence type="ECO:0000256" key="1">
    <source>
        <dbReference type="SAM" id="MobiDB-lite"/>
    </source>
</evidence>
<protein>
    <submittedName>
        <fullName evidence="3">Uncharacterized protein</fullName>
    </submittedName>
</protein>
<keyword evidence="4" id="KW-1185">Reference proteome</keyword>
<keyword evidence="2" id="KW-1133">Transmembrane helix</keyword>
<feature type="region of interest" description="Disordered" evidence="1">
    <location>
        <begin position="1"/>
        <end position="21"/>
    </location>
</feature>
<proteinExistence type="predicted"/>
<evidence type="ECO:0000313" key="3">
    <source>
        <dbReference type="EMBL" id="MBB3996069.1"/>
    </source>
</evidence>
<keyword evidence="2" id="KW-0472">Membrane</keyword>
<dbReference type="RefSeq" id="WP_184568305.1">
    <property type="nucleotide sequence ID" value="NZ_JACIEI010000026.1"/>
</dbReference>
<reference evidence="3 4" key="1">
    <citation type="submission" date="2020-08" db="EMBL/GenBank/DDBJ databases">
        <title>Genomic Encyclopedia of Type Strains, Phase IV (KMG-IV): sequencing the most valuable type-strain genomes for metagenomic binning, comparative biology and taxonomic classification.</title>
        <authorList>
            <person name="Goeker M."/>
        </authorList>
    </citation>
    <scope>NUCLEOTIDE SEQUENCE [LARGE SCALE GENOMIC DNA]</scope>
    <source>
        <strain evidence="3 4">DSM 102234</strain>
    </source>
</reference>
<feature type="transmembrane region" description="Helical" evidence="2">
    <location>
        <begin position="75"/>
        <end position="98"/>
    </location>
</feature>